<protein>
    <submittedName>
        <fullName evidence="1">Uncharacterized protein</fullName>
    </submittedName>
</protein>
<proteinExistence type="predicted"/>
<sequence>MEPEDCGGGRARGRSRGRRNALASSLVEHEPPRRTGGLALQLRQLFLELSGPLESGDTSPETDGTGCGRGARRKPRNEVSMLATRTIHVTDKTGTTGRPIRLVTNYFFRLLSLPQCCVHQYHVDFVPSVESSRMRRALVGDHREQFGRCYVFDGMSDLKTPSRLEQEFDKRAVFAIPQQGLELWQSLVTAGQHETGVLMVTDTVHNVLRRDTVLDSLIDILASAPTGYREIDNA</sequence>
<evidence type="ECO:0000313" key="2">
    <source>
        <dbReference type="Proteomes" id="UP000805193"/>
    </source>
</evidence>
<organism evidence="1 2">
    <name type="scientific">Ixodes persulcatus</name>
    <name type="common">Taiga tick</name>
    <dbReference type="NCBI Taxonomy" id="34615"/>
    <lineage>
        <taxon>Eukaryota</taxon>
        <taxon>Metazoa</taxon>
        <taxon>Ecdysozoa</taxon>
        <taxon>Arthropoda</taxon>
        <taxon>Chelicerata</taxon>
        <taxon>Arachnida</taxon>
        <taxon>Acari</taxon>
        <taxon>Parasitiformes</taxon>
        <taxon>Ixodida</taxon>
        <taxon>Ixodoidea</taxon>
        <taxon>Ixodidae</taxon>
        <taxon>Ixodinae</taxon>
        <taxon>Ixodes</taxon>
    </lineage>
</organism>
<reference evidence="1 2" key="1">
    <citation type="journal article" date="2020" name="Cell">
        <title>Large-Scale Comparative Analyses of Tick Genomes Elucidate Their Genetic Diversity and Vector Capacities.</title>
        <authorList>
            <consortium name="Tick Genome and Microbiome Consortium (TIGMIC)"/>
            <person name="Jia N."/>
            <person name="Wang J."/>
            <person name="Shi W."/>
            <person name="Du L."/>
            <person name="Sun Y."/>
            <person name="Zhan W."/>
            <person name="Jiang J.F."/>
            <person name="Wang Q."/>
            <person name="Zhang B."/>
            <person name="Ji P."/>
            <person name="Bell-Sakyi L."/>
            <person name="Cui X.M."/>
            <person name="Yuan T.T."/>
            <person name="Jiang B.G."/>
            <person name="Yang W.F."/>
            <person name="Lam T.T."/>
            <person name="Chang Q.C."/>
            <person name="Ding S.J."/>
            <person name="Wang X.J."/>
            <person name="Zhu J.G."/>
            <person name="Ruan X.D."/>
            <person name="Zhao L."/>
            <person name="Wei J.T."/>
            <person name="Ye R.Z."/>
            <person name="Que T.C."/>
            <person name="Du C.H."/>
            <person name="Zhou Y.H."/>
            <person name="Cheng J.X."/>
            <person name="Dai P.F."/>
            <person name="Guo W.B."/>
            <person name="Han X.H."/>
            <person name="Huang E.J."/>
            <person name="Li L.F."/>
            <person name="Wei W."/>
            <person name="Gao Y.C."/>
            <person name="Liu J.Z."/>
            <person name="Shao H.Z."/>
            <person name="Wang X."/>
            <person name="Wang C.C."/>
            <person name="Yang T.C."/>
            <person name="Huo Q.B."/>
            <person name="Li W."/>
            <person name="Chen H.Y."/>
            <person name="Chen S.E."/>
            <person name="Zhou L.G."/>
            <person name="Ni X.B."/>
            <person name="Tian J.H."/>
            <person name="Sheng Y."/>
            <person name="Liu T."/>
            <person name="Pan Y.S."/>
            <person name="Xia L.Y."/>
            <person name="Li J."/>
            <person name="Zhao F."/>
            <person name="Cao W.C."/>
        </authorList>
    </citation>
    <scope>NUCLEOTIDE SEQUENCE [LARGE SCALE GENOMIC DNA]</scope>
    <source>
        <strain evidence="1">Iper-2018</strain>
    </source>
</reference>
<name>A0AC60Q655_IXOPE</name>
<dbReference type="EMBL" id="JABSTQ010009419">
    <property type="protein sequence ID" value="KAG0429336.1"/>
    <property type="molecule type" value="Genomic_DNA"/>
</dbReference>
<accession>A0AC60Q655</accession>
<dbReference type="Proteomes" id="UP000805193">
    <property type="component" value="Unassembled WGS sequence"/>
</dbReference>
<evidence type="ECO:0000313" key="1">
    <source>
        <dbReference type="EMBL" id="KAG0429336.1"/>
    </source>
</evidence>
<comment type="caution">
    <text evidence="1">The sequence shown here is derived from an EMBL/GenBank/DDBJ whole genome shotgun (WGS) entry which is preliminary data.</text>
</comment>
<keyword evidence="2" id="KW-1185">Reference proteome</keyword>
<gene>
    <name evidence="1" type="ORF">HPB47_023741</name>
</gene>